<reference evidence="3 4" key="1">
    <citation type="submission" date="2016-08" db="EMBL/GenBank/DDBJ databases">
        <authorList>
            <person name="Seilhamer J.J."/>
        </authorList>
    </citation>
    <scope>NUCLEOTIDE SEQUENCE [LARGE SCALE GENOMIC DNA]</scope>
    <source>
        <strain evidence="3 4">DX4</strain>
    </source>
</reference>
<evidence type="ECO:0000313" key="4">
    <source>
        <dbReference type="Proteomes" id="UP000094313"/>
    </source>
</evidence>
<dbReference type="RefSeq" id="WP_069380928.1">
    <property type="nucleotide sequence ID" value="NZ_CP017141.1"/>
</dbReference>
<keyword evidence="4" id="KW-1185">Reference proteome</keyword>
<dbReference type="EMBL" id="CP017141">
    <property type="protein sequence ID" value="AOM79265.1"/>
    <property type="molecule type" value="Genomic_DNA"/>
</dbReference>
<evidence type="ECO:0000313" key="3">
    <source>
        <dbReference type="EMBL" id="AOM79265.1"/>
    </source>
</evidence>
<organism evidence="3 4">
    <name type="scientific">Pedobacter steynii</name>
    <dbReference type="NCBI Taxonomy" id="430522"/>
    <lineage>
        <taxon>Bacteria</taxon>
        <taxon>Pseudomonadati</taxon>
        <taxon>Bacteroidota</taxon>
        <taxon>Sphingobacteriia</taxon>
        <taxon>Sphingobacteriales</taxon>
        <taxon>Sphingobacteriaceae</taxon>
        <taxon>Pedobacter</taxon>
    </lineage>
</organism>
<evidence type="ECO:0000259" key="2">
    <source>
        <dbReference type="Pfam" id="PF01636"/>
    </source>
</evidence>
<dbReference type="AlphaFoldDB" id="A0A1D7QKR4"/>
<dbReference type="GO" id="GO:0004413">
    <property type="term" value="F:homoserine kinase activity"/>
    <property type="evidence" value="ECO:0007669"/>
    <property type="project" value="TreeGrafter"/>
</dbReference>
<dbReference type="OrthoDB" id="241498at2"/>
<name>A0A1D7QKR4_9SPHI</name>
<dbReference type="InterPro" id="IPR050249">
    <property type="entry name" value="Pseudomonas-type_ThrB"/>
</dbReference>
<dbReference type="GO" id="GO:0009088">
    <property type="term" value="P:threonine biosynthetic process"/>
    <property type="evidence" value="ECO:0007669"/>
    <property type="project" value="TreeGrafter"/>
</dbReference>
<dbReference type="PANTHER" id="PTHR21064">
    <property type="entry name" value="AMINOGLYCOSIDE PHOSPHOTRANSFERASE DOMAIN-CONTAINING PROTEIN-RELATED"/>
    <property type="match status" value="1"/>
</dbReference>
<protein>
    <recommendedName>
        <fullName evidence="2">Aminoglycoside phosphotransferase domain-containing protein</fullName>
    </recommendedName>
</protein>
<proteinExistence type="inferred from homology"/>
<dbReference type="PANTHER" id="PTHR21064:SF6">
    <property type="entry name" value="AMINOGLYCOSIDE PHOSPHOTRANSFERASE DOMAIN-CONTAINING PROTEIN"/>
    <property type="match status" value="1"/>
</dbReference>
<dbReference type="Gene3D" id="3.90.1200.10">
    <property type="match status" value="1"/>
</dbReference>
<evidence type="ECO:0000256" key="1">
    <source>
        <dbReference type="ARBA" id="ARBA00038240"/>
    </source>
</evidence>
<dbReference type="KEGG" id="psty:BFS30_20095"/>
<gene>
    <name evidence="3" type="ORF">BFS30_20095</name>
</gene>
<sequence>MNIFPTQYSLLSAQALKNVIEQKYGFHEMSCRLLIHNVSDTYMLENQTSRYIFKIYRDAHRKLDEIKGELELLNILQEGSAKVAHPLKDLEGNEIQSFNAAEGIRYGVLFSYAYGEVVADMNEEQLALVGTEMAKIHQITANLELSYPRGEFNLNSMLTIPMETIKPAFIGLDEEYAYLRKAVNIVSKKIEQMDLSSFGYGYCHYDFLPKNFHFQEDGTLTFFDFDFAGKGHFVNDLASFYAHYFLQVLFNRMTQEEADRAFQVFITSYRKIRPLSEAEINAIPYFGFAWWIFYFKFHYDHFEDWSNFFFGPKFIKERVGWIKKWMDWYIVK</sequence>
<feature type="domain" description="Aminoglycoside phosphotransferase" evidence="2">
    <location>
        <begin position="39"/>
        <end position="245"/>
    </location>
</feature>
<dbReference type="InterPro" id="IPR002575">
    <property type="entry name" value="Aminoglycoside_PTrfase"/>
</dbReference>
<accession>A0A1D7QKR4</accession>
<dbReference type="Proteomes" id="UP000094313">
    <property type="component" value="Chromosome"/>
</dbReference>
<dbReference type="Gene3D" id="3.30.200.20">
    <property type="entry name" value="Phosphorylase Kinase, domain 1"/>
    <property type="match status" value="1"/>
</dbReference>
<comment type="similarity">
    <text evidence="1">Belongs to the pseudomonas-type ThrB family.</text>
</comment>
<dbReference type="InterPro" id="IPR011009">
    <property type="entry name" value="Kinase-like_dom_sf"/>
</dbReference>
<dbReference type="SUPFAM" id="SSF56112">
    <property type="entry name" value="Protein kinase-like (PK-like)"/>
    <property type="match status" value="1"/>
</dbReference>
<dbReference type="Pfam" id="PF01636">
    <property type="entry name" value="APH"/>
    <property type="match status" value="1"/>
</dbReference>